<dbReference type="CDD" id="cd08952">
    <property type="entry name" value="KR_1_SDR_x"/>
    <property type="match status" value="1"/>
</dbReference>
<dbReference type="CDD" id="cd00833">
    <property type="entry name" value="PKS"/>
    <property type="match status" value="3"/>
</dbReference>
<feature type="domain" description="Ketosynthase family 3 (KS3)" evidence="9">
    <location>
        <begin position="2535"/>
        <end position="2960"/>
    </location>
</feature>
<feature type="region of interest" description="C-terminal hotdog fold" evidence="6">
    <location>
        <begin position="3602"/>
        <end position="3742"/>
    </location>
</feature>
<dbReference type="PROSITE" id="PS52004">
    <property type="entry name" value="KS3_2"/>
    <property type="match status" value="3"/>
</dbReference>
<dbReference type="Gene3D" id="3.40.50.720">
    <property type="entry name" value="NAD(P)-binding Rossmann-like Domain"/>
    <property type="match status" value="2"/>
</dbReference>
<evidence type="ECO:0000259" key="9">
    <source>
        <dbReference type="PROSITE" id="PS52004"/>
    </source>
</evidence>
<dbReference type="GO" id="GO:0004312">
    <property type="term" value="F:fatty acid synthase activity"/>
    <property type="evidence" value="ECO:0007669"/>
    <property type="project" value="TreeGrafter"/>
</dbReference>
<dbReference type="InterPro" id="IPR016035">
    <property type="entry name" value="Acyl_Trfase/lysoPLipase"/>
</dbReference>
<dbReference type="FunFam" id="1.10.1200.10:FF:000007">
    <property type="entry name" value="Probable polyketide synthase pks17"/>
    <property type="match status" value="2"/>
</dbReference>
<dbReference type="SUPFAM" id="SSF52151">
    <property type="entry name" value="FabD/lysophospholipase-like"/>
    <property type="match status" value="3"/>
</dbReference>
<feature type="active site" description="Proton acceptor; for dehydratase activity" evidence="6">
    <location>
        <position position="3493"/>
    </location>
</feature>
<dbReference type="Pfam" id="PF00550">
    <property type="entry name" value="PP-binding"/>
    <property type="match status" value="3"/>
</dbReference>
<dbReference type="SUPFAM" id="SSF55048">
    <property type="entry name" value="Probable ACP-binding domain of malonyl-CoA ACP transacylase"/>
    <property type="match status" value="3"/>
</dbReference>
<dbReference type="Pfam" id="PF21089">
    <property type="entry name" value="PKS_DH_N"/>
    <property type="match status" value="1"/>
</dbReference>
<dbReference type="EMBL" id="MF033535">
    <property type="protein sequence ID" value="ARW71483.1"/>
    <property type="molecule type" value="Genomic_DNA"/>
</dbReference>
<dbReference type="InterPro" id="IPR057326">
    <property type="entry name" value="KR_dom"/>
</dbReference>
<dbReference type="InterPro" id="IPR001227">
    <property type="entry name" value="Ac_transferase_dom_sf"/>
</dbReference>
<dbReference type="SMART" id="SM00825">
    <property type="entry name" value="PKS_KS"/>
    <property type="match status" value="3"/>
</dbReference>
<evidence type="ECO:0000313" key="11">
    <source>
        <dbReference type="EMBL" id="ARW71483.1"/>
    </source>
</evidence>
<feature type="domain" description="Ketosynthase family 3 (KS3)" evidence="9">
    <location>
        <begin position="1019"/>
        <end position="1444"/>
    </location>
</feature>
<dbReference type="InterPro" id="IPR036291">
    <property type="entry name" value="NAD(P)-bd_dom_sf"/>
</dbReference>
<dbReference type="InterPro" id="IPR020806">
    <property type="entry name" value="PKS_PP-bd"/>
</dbReference>
<dbReference type="InterPro" id="IPR042104">
    <property type="entry name" value="PKS_dehydratase_sf"/>
</dbReference>
<dbReference type="InterPro" id="IPR049900">
    <property type="entry name" value="PKS_mFAS_DH"/>
</dbReference>
<accession>A0A1Z1MZ70</accession>
<dbReference type="Gene3D" id="3.10.129.110">
    <property type="entry name" value="Polyketide synthase dehydratase"/>
    <property type="match status" value="1"/>
</dbReference>
<dbReference type="InterPro" id="IPR049551">
    <property type="entry name" value="PKS_DH_C"/>
</dbReference>
<dbReference type="InterPro" id="IPR020807">
    <property type="entry name" value="PKS_DH"/>
</dbReference>
<evidence type="ECO:0000256" key="4">
    <source>
        <dbReference type="ARBA" id="ARBA00023268"/>
    </source>
</evidence>
<proteinExistence type="predicted"/>
<evidence type="ECO:0000256" key="6">
    <source>
        <dbReference type="PROSITE-ProRule" id="PRU01363"/>
    </source>
</evidence>
<dbReference type="PANTHER" id="PTHR43775">
    <property type="entry name" value="FATTY ACID SYNTHASE"/>
    <property type="match status" value="1"/>
</dbReference>
<dbReference type="Pfam" id="PF16197">
    <property type="entry name" value="KAsynt_C_assoc"/>
    <property type="match status" value="1"/>
</dbReference>
<dbReference type="SUPFAM" id="SSF51735">
    <property type="entry name" value="NAD(P)-binding Rossmann-fold domains"/>
    <property type="match status" value="4"/>
</dbReference>
<feature type="domain" description="Carrier" evidence="8">
    <location>
        <begin position="2442"/>
        <end position="2517"/>
    </location>
</feature>
<dbReference type="Pfam" id="PF00698">
    <property type="entry name" value="Acyl_transf_1"/>
    <property type="match status" value="3"/>
</dbReference>
<name>A0A1Z1MZ70_MICCH</name>
<keyword evidence="3" id="KW-0808">Transferase</keyword>
<dbReference type="PROSITE" id="PS52019">
    <property type="entry name" value="PKS_MFAS_DH"/>
    <property type="match status" value="1"/>
</dbReference>
<keyword evidence="4" id="KW-0511">Multifunctional enzyme</keyword>
<dbReference type="InterPro" id="IPR055123">
    <property type="entry name" value="SpnB-like_Rossmann"/>
</dbReference>
<dbReference type="InterPro" id="IPR014043">
    <property type="entry name" value="Acyl_transferase_dom"/>
</dbReference>
<dbReference type="SMART" id="SM00823">
    <property type="entry name" value="PKS_PP"/>
    <property type="match status" value="3"/>
</dbReference>
<dbReference type="Pfam" id="PF02801">
    <property type="entry name" value="Ketoacyl-synt_C"/>
    <property type="match status" value="3"/>
</dbReference>
<dbReference type="SMART" id="SM01294">
    <property type="entry name" value="PKS_PP_betabranch"/>
    <property type="match status" value="2"/>
</dbReference>
<dbReference type="GO" id="GO:0031177">
    <property type="term" value="F:phosphopantetheine binding"/>
    <property type="evidence" value="ECO:0007669"/>
    <property type="project" value="InterPro"/>
</dbReference>
<dbReference type="InterPro" id="IPR013968">
    <property type="entry name" value="PKS_KR"/>
</dbReference>
<organism evidence="11">
    <name type="scientific">Micromonospora chalcea subsp. izumensis</name>
    <dbReference type="NCBI Taxonomy" id="2008351"/>
    <lineage>
        <taxon>Bacteria</taxon>
        <taxon>Bacillati</taxon>
        <taxon>Actinomycetota</taxon>
        <taxon>Actinomycetes</taxon>
        <taxon>Micromonosporales</taxon>
        <taxon>Micromonosporaceae</taxon>
        <taxon>Micromonospora</taxon>
    </lineage>
</organism>
<dbReference type="SUPFAM" id="SSF53901">
    <property type="entry name" value="Thiolase-like"/>
    <property type="match status" value="3"/>
</dbReference>
<dbReference type="GO" id="GO:0006633">
    <property type="term" value="P:fatty acid biosynthetic process"/>
    <property type="evidence" value="ECO:0007669"/>
    <property type="project" value="InterPro"/>
</dbReference>
<dbReference type="InterPro" id="IPR049552">
    <property type="entry name" value="PKS_DH_N"/>
</dbReference>
<dbReference type="InterPro" id="IPR016036">
    <property type="entry name" value="Malonyl_transacylase_ACP-bd"/>
</dbReference>
<feature type="domain" description="PKS/mFAS DH" evidence="10">
    <location>
        <begin position="3461"/>
        <end position="3742"/>
    </location>
</feature>
<dbReference type="PANTHER" id="PTHR43775:SF51">
    <property type="entry name" value="INACTIVE PHENOLPHTHIOCEROL SYNTHESIS POLYKETIDE SYNTHASE TYPE I PKS1-RELATED"/>
    <property type="match status" value="1"/>
</dbReference>
<dbReference type="GO" id="GO:0004315">
    <property type="term" value="F:3-oxoacyl-[acyl-carrier-protein] synthase activity"/>
    <property type="evidence" value="ECO:0007669"/>
    <property type="project" value="InterPro"/>
</dbReference>
<feature type="domain" description="Carrier" evidence="8">
    <location>
        <begin position="923"/>
        <end position="1001"/>
    </location>
</feature>
<dbReference type="Pfam" id="PF00109">
    <property type="entry name" value="ketoacyl-synt"/>
    <property type="match status" value="3"/>
</dbReference>
<dbReference type="InterPro" id="IPR006162">
    <property type="entry name" value="Ppantetheine_attach_site"/>
</dbReference>
<feature type="domain" description="Ketosynthase family 3 (KS3)" evidence="9">
    <location>
        <begin position="10"/>
        <end position="416"/>
    </location>
</feature>
<protein>
    <submittedName>
        <fullName evidence="11">Type I PKS loading module, module 1, module 2</fullName>
    </submittedName>
</protein>
<dbReference type="InterPro" id="IPR036736">
    <property type="entry name" value="ACP-like_sf"/>
</dbReference>
<gene>
    <name evidence="11" type="primary">juvEI</name>
</gene>
<dbReference type="SMART" id="SM00822">
    <property type="entry name" value="PKS_KR"/>
    <property type="match status" value="2"/>
</dbReference>
<dbReference type="InterPro" id="IPR014030">
    <property type="entry name" value="Ketoacyl_synth_N"/>
</dbReference>
<keyword evidence="1" id="KW-0596">Phosphopantetheine</keyword>
<feature type="active site" description="Proton donor; for dehydratase activity" evidence="6">
    <location>
        <position position="3663"/>
    </location>
</feature>
<dbReference type="FunFam" id="3.40.47.10:FF:000019">
    <property type="entry name" value="Polyketide synthase type I"/>
    <property type="match status" value="2"/>
</dbReference>
<evidence type="ECO:0000259" key="10">
    <source>
        <dbReference type="PROSITE" id="PS52019"/>
    </source>
</evidence>
<dbReference type="InterPro" id="IPR050091">
    <property type="entry name" value="PKS_NRPS_Biosynth_Enz"/>
</dbReference>
<dbReference type="Gene3D" id="3.40.47.10">
    <property type="match status" value="3"/>
</dbReference>
<evidence type="ECO:0000256" key="7">
    <source>
        <dbReference type="SAM" id="MobiDB-lite"/>
    </source>
</evidence>
<dbReference type="PROSITE" id="PS00606">
    <property type="entry name" value="KS3_1"/>
    <property type="match status" value="2"/>
</dbReference>
<evidence type="ECO:0000256" key="2">
    <source>
        <dbReference type="ARBA" id="ARBA00022553"/>
    </source>
</evidence>
<dbReference type="PROSITE" id="PS00012">
    <property type="entry name" value="PHOSPHOPANTETHEINE"/>
    <property type="match status" value="2"/>
</dbReference>
<evidence type="ECO:0000256" key="5">
    <source>
        <dbReference type="ARBA" id="ARBA00023315"/>
    </source>
</evidence>
<dbReference type="PROSITE" id="PS50075">
    <property type="entry name" value="CARRIER"/>
    <property type="match status" value="3"/>
</dbReference>
<evidence type="ECO:0000259" key="8">
    <source>
        <dbReference type="PROSITE" id="PS50075"/>
    </source>
</evidence>
<dbReference type="InterPro" id="IPR032821">
    <property type="entry name" value="PKS_assoc"/>
</dbReference>
<reference evidence="11" key="1">
    <citation type="journal article" date="2017" name="J. Am. Chem. Soc.">
        <title>Chemoenzymatic Total Synthesis and Structural Diversification of Tylactone-Based Macrolide Antibiotics through Late-Stage Polyketide Assembly, Tailoring, and C-H Functionalization.</title>
        <authorList>
            <person name="Lowell A.N."/>
            <person name="DeMars M.D.II."/>
            <person name="Slocum S.T."/>
            <person name="Yu F."/>
            <person name="Anand K."/>
            <person name="Chemler J.A."/>
            <person name="Korakavi N."/>
            <person name="Priessnitz J.K."/>
            <person name="Park S.R."/>
            <person name="Koch A.A."/>
            <person name="Schultz P.J."/>
            <person name="Sherman D.H."/>
        </authorList>
    </citation>
    <scope>NUCLEOTIDE SEQUENCE</scope>
    <source>
        <strain evidence="11">ATCC 21561</strain>
    </source>
</reference>
<keyword evidence="5" id="KW-0012">Acyltransferase</keyword>
<dbReference type="Gene3D" id="3.30.70.3290">
    <property type="match status" value="3"/>
</dbReference>
<dbReference type="InterPro" id="IPR020841">
    <property type="entry name" value="PKS_Beta-ketoAc_synthase_dom"/>
</dbReference>
<dbReference type="SMART" id="SM00826">
    <property type="entry name" value="PKS_DH"/>
    <property type="match status" value="1"/>
</dbReference>
<evidence type="ECO:0000256" key="1">
    <source>
        <dbReference type="ARBA" id="ARBA00022450"/>
    </source>
</evidence>
<dbReference type="Gene3D" id="3.40.366.10">
    <property type="entry name" value="Malonyl-Coenzyme A Acyl Carrier Protein, domain 2"/>
    <property type="match status" value="3"/>
</dbReference>
<dbReference type="SUPFAM" id="SSF47336">
    <property type="entry name" value="ACP-like"/>
    <property type="match status" value="3"/>
</dbReference>
<dbReference type="Pfam" id="PF08659">
    <property type="entry name" value="KR"/>
    <property type="match status" value="2"/>
</dbReference>
<dbReference type="Gene3D" id="1.10.1200.10">
    <property type="entry name" value="ACP-like"/>
    <property type="match status" value="3"/>
</dbReference>
<dbReference type="InterPro" id="IPR018201">
    <property type="entry name" value="Ketoacyl_synth_AS"/>
</dbReference>
<feature type="domain" description="Carrier" evidence="8">
    <location>
        <begin position="4281"/>
        <end position="4359"/>
    </location>
</feature>
<dbReference type="Pfam" id="PF14765">
    <property type="entry name" value="PS-DH"/>
    <property type="match status" value="1"/>
</dbReference>
<dbReference type="Pfam" id="PF22953">
    <property type="entry name" value="SpnB_Rossmann"/>
    <property type="match status" value="1"/>
</dbReference>
<dbReference type="CDD" id="cd08956">
    <property type="entry name" value="KR_3_FAS_SDR_x"/>
    <property type="match status" value="1"/>
</dbReference>
<feature type="region of interest" description="N-terminal hotdog fold" evidence="6">
    <location>
        <begin position="3461"/>
        <end position="3587"/>
    </location>
</feature>
<keyword evidence="2" id="KW-0597">Phosphoprotein</keyword>
<dbReference type="InterPro" id="IPR009081">
    <property type="entry name" value="PP-bd_ACP"/>
</dbReference>
<sequence length="4443" mass="456229">MTVQSDVLRHRDIAVIGMSCRLPGAPSIEEFWDLLCSGRSAVDRQPDGGWRAVIDGKGESDAAFFGMSPRQAAAVDPQQRLMLELGWEALENARIRPADLKGSDTGVFVGLTADDYATLLRRSGTAISGHTATGLNRSLTANRLSYLLGLRGPSFTVDSAQSSSLVAVHLACESLLRGESAVAVVGGVSLILAEESTAAMARMGALSPDGRCFTFDARANGYVRGEGGVAMVLKPLIRAVEDGDQVHCVIRGGAVNNDGGGPSLTHPDREAQEALLRRAYERAGVAPEHVDYVELHGTGTKAGDPVEAAALGAVLGVARGCDNPLAVGSVKTNVGHLEGAAGITGLLKAVLCVREGVLAPSLNFRTPNPDIRLDELNLRVQTELQPWPGDGTGRPRVAGVSSFGMGGTNAHLILEQAPVAAEETAVTDAGVGSVRVVPVVVSARSTAALRAYAGRLREVCVGLSDGVGLVDVGWSLVSSRSVFEHRAVVLGGGVAEVVAGLDGVVSGAVSSGSVVVGSVASGVAAGGGRVVFVFPGQGWQWVGMGAALLDESEVFAESMVECGRALSGFVDWDLLEVVRGGAGGVGEGLFGRVDVVQPVSWAVMVSLARLWMSVGVVPDAVVGHSQGEVAAAVVAGVLSVTDGARVVAVRSRVIGEVLAGGGAMVSVGLPVAVVQDRLSGWGGRLGVAAVNGPSLTVVSGDVDAAEGFVGECERDGVWVRRVAVDYASHSPRVEAVEGTLSRLLDGLCPGQGLVPFYSSVVGGVVDGAGLDGGYWYRNLRERVLFSDVVGRLVGDGFSGFVECSGHPVLAGGVLESVAVVDPDVRPVVVGSLRRDDGGWGRFLTSVGEAFVGGMSVDWKCVFAGAGARLVDLPTYPFQRRHYWAPNADGAPAPVLDDHAESENEPAEPEPGIRAELLTLAEPEQLNRLLATVRASTAVVLGLDSAQAVDPERTFKEHGFESVTAVELCNHLQRGTGLRVPASLVYNHPTPMAAARKLQEEIQGRQPENVGQVTSIAAVDDPVVVVGMGCRFPGGVVSAEGLWDLVLGGGDAVSGFPVDRGWDVEGLFDPVRGVVGKSYVREGGFVYDAGMFDAEFFGVSPREAVAMDPQQRLFLEVSWEALERAGIDPLGLRGSRTGVYVGVMGQEYGPRLVESGGGFEGYLLTGTSPSVVSGRVSYVLGLEGPSISVDTACSSSLVALHLACQGLRLGECDVALAGGVTVIAAPGLFVEFSRQGGLSGDGRCRAFAGGADGTGWAEGAGVVVLERLSVARERGHRVLAVVRGSAVNQDGGSNGLTAPSGVAQRRVIGAALVAAGLGVSDVDVVEAHGTGTRLGDPIEAEALLGSYGRGRVGGALLLGSVKSNIGHTQAAAGVAGVIKMVMALRAGVVPATLHVDVPSPLVDWSSGGVELVTQVRGWPVVGRVRRAGVSAFGVSGTNAHLILEQAPEFDDPADSDSDSGGGAGVGRGLSVVPVVVSARSVGALRAYAGRLREVCVGLSDGAGLVDVGWSLVSSRSVFEHRAVVFGGGVEEVVAGLGAVASGAVVSGAVASGSGVGSVVVGSVASGVAAGGGRVVFVFPGQGWQWVGMGAALLDESEVFAESMVECGRALSGFVDWDLLEVVRGGAGGVGEGLFGRVDVVQPVSWAVMVSLARLWMSVGVVPDAVVGHSQGEVAAAVVAGVLSVTDGARVVAVRSRVIGEVLAGGGAMVSVGLPVAVVQDRLSGWGGRLGVAAVNGPSLTVVSGDVDAAEGFVGECERDGVWVRRVAVDYASHSPHVEAVEAALSRSLDGLSPGQGLVPFYSSLVGGLVDGTGLDGGYWYRNLRERVLFSDVVGRLAADGFSGFVECSGHPVLAGGVLESVAVVDADVRPVVVGSLRRDDGGWSRFLTSAGEAFVGGINVDWKCVFAGARARLVDLPTYPFQRRHYWAPTPTNPATSSATGDTTTADPVGGLRYRITWKPLPTDDPRPLTNRWLLIADPGAADSELAADITAALVRRGAEVELLAVDPLAGRARIAELLATTTAGSLPLSGVVSLLGLVQDAHPQYPSIGMGVVSSLALVQAIGDAGAETPLWSVTQGAVAVVPQEAPDVFGAQVWAFGRVAALELPDRWGGLVDLPSVPNARMLDQLANALAGADGEDQIAVRGSGIYGRRVTRAAGTARREWRPRGSILVTGGTGSLGGRVARWLARNGAEHLVLTSRRGADAPGAAELEADLRALGVEVTMAACDVADRAALSEVLAAHPPTAVFHTAGVLHDGVIDTLAAEHIDEVFRPKTAAALLLDELTQHQELDAFVLFSSVTGVWGNGGQAAYAAANASLDALAERRRAAGLPATSIAWGLWGGGGMAEGIGEQNLNRRGITALDPERGIAALQQALDRDDVSVTVADVDWAAFAPRLADLRSGRLFDGVPEARSALDARKVDTESPSAGLAQRVAGMPDAERQRVLLETVRAAAAAVLRHETVDAVAPTRAFKDAGFDSLTALELRNHLNSTTGLSLPPTVVFDHPTPSTLAKFLEGVLVGASAEEVPVTTAAEPVDEPIAIVGMACRYPGGADTPEKLWDLLLAGADVIGPAPDDRGWDVDSFFDPVPGAAGKSYAREGGFVYDAGMFDAEFFGVSPREAMAMDPQQRLLLETSWEALERAGIDPAGLRGSRTGVYSGLTHQEYAARLHEAPQELEGYLLTGKSVSVASGRVSYVLGLEGPSISVDTACSSSLVALHLACQGLRLGECDVALAGGVTVIAAPGLFVEFSRQGGLSGDGRCRAFAGGADGTGWAEGAGVVVLERLSVARERGHRVLAVVRGSAVNQDGGSNGLTAPSGVAQRRVIGAALVAAGLGVSDVDVVEAHGTGTRLGDPIEAEALLGSYGRGRVGGALLLGSVKSNIGHTQAAAGVAGVIKMVMALRAGVVPATLHVDVPSPLVDWSSGGVELVTQVRGWPVVGRVRRAGVSAFGVSGTNAHLILEQAPEFDDPADTDTDTDAGAGADAGVGRGLSVVPVVVSARSTAALRAYAGRLREMCAGLSDGGGSGGVGLVDVGWSLVSSRSVFEHRAVVFGGGVEEVVAGLGAVASGAVASGSVVGSVAAGVAAGGGRVVFVFPGQGWQWVGMGAALLDESEVFAESMVECGRALSEFVDWDLLEVVCGGAGDGSFARVDVVQPVSWAVMVSLARLWMSVGVVPDAVVGHSQGEVAAAVVAGVLSVTDGARVVAVRSRVIGEVLAGGGAMVSVGLPVAVVQDRLLGWGGRLGVAAVNGPSLTVVSGDVDAAEGFVGECERDGVWVRRVAVDYASHSPHVEAVEGTLSRLLDGLSPGQGLVPFYSSLVGGLVDGTGLDGGYWYRNLRERVLFSDVVGRLAADGFSGFVECSGHPVLAGGVLESAAVVDPDVRPVVVGSLRRDDGGWSRFLTSVGEAFVGGINVDWKCVFAGAGARLVDLPTYPFQRRHYWAQTSPAGVGTAAAARFGMEWEDHPLLGGALSVGGSRSLLLAGHLSLASHAWLADHAVSGTVLLPGTAFVELALHAAAAAGCPEVEELRLEAPLVVPARGGVRLQVLVDDPDDGSDRRAVSVFSRDDAAPAESAWTRHAVGVLASRSRPAPAAPWHTDAWPPSGTEPVDVADLYERFAALGYEYGEAFAGLQGVWRGDGEVFAEVRLPDRVSAEAIRFGLHPALLDAALQGWLAGDLVGVPEGSVLLPFAWQGVVLHATGADTLRVRIGRSGDSAVCLHAVDPAGAPVLSLDALALRPLVRERLGLPADAGAGALYRVGWRRQAAVAGAADERWAVVAPNGAEADGAAGPHRWPVATVDVHTDVDSLRAALDAGAELPAVVLADFRRAAGWSADSSLAAGPSPNDGAVGDGAVGDARAGAVRAATRAGLDLLQRWLADERFIAARLVVVTERAVAAGPDEDVPGLVHAGLWGLLRSAQSEHPDRFVLVDVDADDSSLAALPSALAMDAPQLAVRAGQILLPEIEPVRPVPEPEQAEPEPGAVLDPDGTVLLTGATGTLGGLLARHLVTTRGVRRLLLVSRSGPDAPDAGRLTEELTGLGAHVTLAACDTTDRAALAGVLGGIPAEHPLTAVVHVAGVLDDGAVQALTPERVDAVLRPKVDAALHLHELTAGLPLAAFVLFSGAAGILGRPGQANYAAANTFLDALAQHRRARGLPGLSLAWGLWGLASDMTGHLGEQDLRRMRRSGIAPMTGEEGLALFDLALGLARDEPVLVPARLDPAALRREWAANGPGAVPVLLRGLVPAAPLRRAASSGAAGGAPAPAVAAPQEADELRGQLAGKDAQAQFRQLLDLVRAHVAGVLALREAADVDPGRPFREVGFDSLTAVELRNRLGSATGLRLAPSLVFDHPTPSAVAEHLVDRLAAEGAADEGAAALTGLDALAAALGGMRTDDVRRDIVRRRLEEMLALVGGPRSGPAGDGLVDATVAERLDSASDDELFALIEEQL</sequence>
<dbReference type="InterPro" id="IPR014031">
    <property type="entry name" value="Ketoacyl_synth_C"/>
</dbReference>
<evidence type="ECO:0000256" key="3">
    <source>
        <dbReference type="ARBA" id="ARBA00022679"/>
    </source>
</evidence>
<dbReference type="SMART" id="SM00827">
    <property type="entry name" value="PKS_AT"/>
    <property type="match status" value="3"/>
</dbReference>
<dbReference type="InterPro" id="IPR016039">
    <property type="entry name" value="Thiolase-like"/>
</dbReference>
<feature type="region of interest" description="Disordered" evidence="7">
    <location>
        <begin position="891"/>
        <end position="910"/>
    </location>
</feature>